<feature type="transmembrane region" description="Helical" evidence="1">
    <location>
        <begin position="127"/>
        <end position="150"/>
    </location>
</feature>
<keyword evidence="1" id="KW-0472">Membrane</keyword>
<comment type="caution">
    <text evidence="2">The sequence shown here is derived from an EMBL/GenBank/DDBJ whole genome shotgun (WGS) entry which is preliminary data.</text>
</comment>
<keyword evidence="3" id="KW-1185">Reference proteome</keyword>
<gene>
    <name evidence="2" type="ORF">AVEN_78632_1</name>
</gene>
<evidence type="ECO:0008006" key="4">
    <source>
        <dbReference type="Google" id="ProtNLM"/>
    </source>
</evidence>
<feature type="transmembrane region" description="Helical" evidence="1">
    <location>
        <begin position="100"/>
        <end position="121"/>
    </location>
</feature>
<keyword evidence="1" id="KW-1133">Transmembrane helix</keyword>
<proteinExistence type="predicted"/>
<evidence type="ECO:0000313" key="3">
    <source>
        <dbReference type="Proteomes" id="UP000499080"/>
    </source>
</evidence>
<evidence type="ECO:0000313" key="2">
    <source>
        <dbReference type="EMBL" id="GBM99413.1"/>
    </source>
</evidence>
<organism evidence="2 3">
    <name type="scientific">Araneus ventricosus</name>
    <name type="common">Orbweaver spider</name>
    <name type="synonym">Epeira ventricosa</name>
    <dbReference type="NCBI Taxonomy" id="182803"/>
    <lineage>
        <taxon>Eukaryota</taxon>
        <taxon>Metazoa</taxon>
        <taxon>Ecdysozoa</taxon>
        <taxon>Arthropoda</taxon>
        <taxon>Chelicerata</taxon>
        <taxon>Arachnida</taxon>
        <taxon>Araneae</taxon>
        <taxon>Araneomorphae</taxon>
        <taxon>Entelegynae</taxon>
        <taxon>Araneoidea</taxon>
        <taxon>Araneidae</taxon>
        <taxon>Araneus</taxon>
    </lineage>
</organism>
<dbReference type="OrthoDB" id="10314995at2759"/>
<accession>A0A4Y2K9L0</accession>
<sequence length="224" mass="25593">MRSFRNTSSELCSNFSICFNPNIAFISYIALSIIYILFFSMPVNIFMVFFISVCHDLKQLFDEYKTCMISQTHPDYHWLIKRYNFLRNVVIEIDSQINCLVFWAALANMFCLYFTITGIMGSEDISIWELIVLYSALIFGAFMFVLMCLWADRLSSSAASVAHAAQALDGNLDSPVMHIRYILTVNKKVRMTVWSLFPLTKSSVLASIGTVITYSVLIKGILNE</sequence>
<keyword evidence="1" id="KW-0812">Transmembrane</keyword>
<evidence type="ECO:0000256" key="1">
    <source>
        <dbReference type="SAM" id="Phobius"/>
    </source>
</evidence>
<name>A0A4Y2K9L0_ARAVE</name>
<protein>
    <recommendedName>
        <fullName evidence="4">Gustatory receptor</fullName>
    </recommendedName>
</protein>
<dbReference type="Proteomes" id="UP000499080">
    <property type="component" value="Unassembled WGS sequence"/>
</dbReference>
<reference evidence="2 3" key="1">
    <citation type="journal article" date="2019" name="Sci. Rep.">
        <title>Orb-weaving spider Araneus ventricosus genome elucidates the spidroin gene catalogue.</title>
        <authorList>
            <person name="Kono N."/>
            <person name="Nakamura H."/>
            <person name="Ohtoshi R."/>
            <person name="Moran D.A.P."/>
            <person name="Shinohara A."/>
            <person name="Yoshida Y."/>
            <person name="Fujiwara M."/>
            <person name="Mori M."/>
            <person name="Tomita M."/>
            <person name="Arakawa K."/>
        </authorList>
    </citation>
    <scope>NUCLEOTIDE SEQUENCE [LARGE SCALE GENOMIC DNA]</scope>
</reference>
<dbReference type="EMBL" id="BGPR01004415">
    <property type="protein sequence ID" value="GBM99413.1"/>
    <property type="molecule type" value="Genomic_DNA"/>
</dbReference>
<feature type="transmembrane region" description="Helical" evidence="1">
    <location>
        <begin position="25"/>
        <end position="51"/>
    </location>
</feature>
<dbReference type="AlphaFoldDB" id="A0A4Y2K9L0"/>